<sequence>MLDDNSYPDLWSPLPPAEPIQPALPLKEGPYEYDANGLRIKGFAASTPAEIIAEIHSQYDGPPKQYGGARFVAARRKSKQFFQVRICHAHLLWYGVKFPPNAGIRDLEVWLAREMLREEPAPQISAAVRAIETDMRQRFESSGLDSTQSRTTPDLPDAHTLDLALSQEVYIECDANDFLTDPEGFPGLYFGTDTPEARVVVLQRLPETYRQFADETLCDKHGLKSVHLPTTGCRGTYYDIVVSQNAAALATKVIELGSSQSRGRSHRHGT</sequence>
<dbReference type="OrthoDB" id="3350752at2759"/>
<protein>
    <submittedName>
        <fullName evidence="1">Uncharacterized protein</fullName>
    </submittedName>
</protein>
<organism evidence="1 2">
    <name type="scientific">Calocera viscosa (strain TUFC12733)</name>
    <dbReference type="NCBI Taxonomy" id="1330018"/>
    <lineage>
        <taxon>Eukaryota</taxon>
        <taxon>Fungi</taxon>
        <taxon>Dikarya</taxon>
        <taxon>Basidiomycota</taxon>
        <taxon>Agaricomycotina</taxon>
        <taxon>Dacrymycetes</taxon>
        <taxon>Dacrymycetales</taxon>
        <taxon>Dacrymycetaceae</taxon>
        <taxon>Calocera</taxon>
    </lineage>
</organism>
<dbReference type="EMBL" id="KV417298">
    <property type="protein sequence ID" value="KZO93907.1"/>
    <property type="molecule type" value="Genomic_DNA"/>
</dbReference>
<dbReference type="Proteomes" id="UP000076738">
    <property type="component" value="Unassembled WGS sequence"/>
</dbReference>
<name>A0A167JU96_CALVF</name>
<keyword evidence="2" id="KW-1185">Reference proteome</keyword>
<proteinExistence type="predicted"/>
<reference evidence="1 2" key="1">
    <citation type="journal article" date="2016" name="Mol. Biol. Evol.">
        <title>Comparative Genomics of Early-Diverging Mushroom-Forming Fungi Provides Insights into the Origins of Lignocellulose Decay Capabilities.</title>
        <authorList>
            <person name="Nagy L.G."/>
            <person name="Riley R."/>
            <person name="Tritt A."/>
            <person name="Adam C."/>
            <person name="Daum C."/>
            <person name="Floudas D."/>
            <person name="Sun H."/>
            <person name="Yadav J.S."/>
            <person name="Pangilinan J."/>
            <person name="Larsson K.H."/>
            <person name="Matsuura K."/>
            <person name="Barry K."/>
            <person name="Labutti K."/>
            <person name="Kuo R."/>
            <person name="Ohm R.A."/>
            <person name="Bhattacharya S.S."/>
            <person name="Shirouzu T."/>
            <person name="Yoshinaga Y."/>
            <person name="Martin F.M."/>
            <person name="Grigoriev I.V."/>
            <person name="Hibbett D.S."/>
        </authorList>
    </citation>
    <scope>NUCLEOTIDE SEQUENCE [LARGE SCALE GENOMIC DNA]</scope>
    <source>
        <strain evidence="1 2">TUFC12733</strain>
    </source>
</reference>
<gene>
    <name evidence="1" type="ORF">CALVIDRAFT_529180</name>
</gene>
<accession>A0A167JU96</accession>
<evidence type="ECO:0000313" key="1">
    <source>
        <dbReference type="EMBL" id="KZO93907.1"/>
    </source>
</evidence>
<evidence type="ECO:0000313" key="2">
    <source>
        <dbReference type="Proteomes" id="UP000076738"/>
    </source>
</evidence>
<dbReference type="AlphaFoldDB" id="A0A167JU96"/>